<evidence type="ECO:0000256" key="1">
    <source>
        <dbReference type="ARBA" id="ARBA00001070"/>
    </source>
</evidence>
<dbReference type="Pfam" id="PF02897">
    <property type="entry name" value="Peptidase_S9_N"/>
    <property type="match status" value="1"/>
</dbReference>
<evidence type="ECO:0000313" key="9">
    <source>
        <dbReference type="EMBL" id="MYM72891.1"/>
    </source>
</evidence>
<feature type="chain" id="PRO_5030950693" description="prolyl oligopeptidase" evidence="6">
    <location>
        <begin position="20"/>
        <end position="714"/>
    </location>
</feature>
<dbReference type="InterPro" id="IPR051167">
    <property type="entry name" value="Prolyl_oligopep/macrocyclase"/>
</dbReference>
<evidence type="ECO:0000256" key="2">
    <source>
        <dbReference type="ARBA" id="ARBA00011897"/>
    </source>
</evidence>
<dbReference type="InterPro" id="IPR029058">
    <property type="entry name" value="AB_hydrolase_fold"/>
</dbReference>
<gene>
    <name evidence="9" type="ORF">GTP56_11845</name>
</gene>
<evidence type="ECO:0000256" key="3">
    <source>
        <dbReference type="ARBA" id="ARBA00022670"/>
    </source>
</evidence>
<dbReference type="EC" id="3.4.21.26" evidence="2"/>
<dbReference type="Proteomes" id="UP000469734">
    <property type="component" value="Unassembled WGS sequence"/>
</dbReference>
<feature type="domain" description="Peptidase S9 prolyl oligopeptidase catalytic" evidence="7">
    <location>
        <begin position="496"/>
        <end position="708"/>
    </location>
</feature>
<dbReference type="GO" id="GO:0004252">
    <property type="term" value="F:serine-type endopeptidase activity"/>
    <property type="evidence" value="ECO:0007669"/>
    <property type="project" value="UniProtKB-EC"/>
</dbReference>
<dbReference type="PRINTS" id="PR00862">
    <property type="entry name" value="PROLIGOPTASE"/>
</dbReference>
<evidence type="ECO:0000256" key="4">
    <source>
        <dbReference type="ARBA" id="ARBA00022801"/>
    </source>
</evidence>
<dbReference type="GO" id="GO:0006508">
    <property type="term" value="P:proteolysis"/>
    <property type="evidence" value="ECO:0007669"/>
    <property type="project" value="UniProtKB-KW"/>
</dbReference>
<reference evidence="9 10" key="1">
    <citation type="submission" date="2019-12" db="EMBL/GenBank/DDBJ databases">
        <title>Novel species isolated from a subtropical stream in China.</title>
        <authorList>
            <person name="Lu H."/>
        </authorList>
    </citation>
    <scope>NUCLEOTIDE SEQUENCE [LARGE SCALE GENOMIC DNA]</scope>
    <source>
        <strain evidence="9 10">FT134W</strain>
    </source>
</reference>
<accession>A0A7X4KFY0</accession>
<evidence type="ECO:0000259" key="7">
    <source>
        <dbReference type="Pfam" id="PF00326"/>
    </source>
</evidence>
<dbReference type="GO" id="GO:0005829">
    <property type="term" value="C:cytosol"/>
    <property type="evidence" value="ECO:0007669"/>
    <property type="project" value="TreeGrafter"/>
</dbReference>
<dbReference type="SUPFAM" id="SSF50993">
    <property type="entry name" value="Peptidase/esterase 'gauge' domain"/>
    <property type="match status" value="1"/>
</dbReference>
<evidence type="ECO:0000256" key="5">
    <source>
        <dbReference type="ARBA" id="ARBA00022825"/>
    </source>
</evidence>
<comment type="catalytic activity">
    <reaction evidence="1">
        <text>Hydrolysis of Pro-|-Xaa &gt;&gt; Ala-|-Xaa in oligopeptides.</text>
        <dbReference type="EC" id="3.4.21.26"/>
    </reaction>
</comment>
<keyword evidence="3" id="KW-0645">Protease</keyword>
<feature type="signal peptide" evidence="6">
    <location>
        <begin position="1"/>
        <end position="19"/>
    </location>
</feature>
<dbReference type="Gene3D" id="3.40.50.1820">
    <property type="entry name" value="alpha/beta hydrolase"/>
    <property type="match status" value="1"/>
</dbReference>
<dbReference type="Gene3D" id="2.130.10.120">
    <property type="entry name" value="Prolyl oligopeptidase, N-terminal domain"/>
    <property type="match status" value="1"/>
</dbReference>
<dbReference type="Pfam" id="PF00326">
    <property type="entry name" value="Peptidase_S9"/>
    <property type="match status" value="1"/>
</dbReference>
<dbReference type="GO" id="GO:0070012">
    <property type="term" value="F:oligopeptidase activity"/>
    <property type="evidence" value="ECO:0007669"/>
    <property type="project" value="TreeGrafter"/>
</dbReference>
<dbReference type="SUPFAM" id="SSF53474">
    <property type="entry name" value="alpha/beta-Hydrolases"/>
    <property type="match status" value="1"/>
</dbReference>
<dbReference type="PANTHER" id="PTHR42881">
    <property type="entry name" value="PROLYL ENDOPEPTIDASE"/>
    <property type="match status" value="1"/>
</dbReference>
<evidence type="ECO:0000259" key="8">
    <source>
        <dbReference type="Pfam" id="PF02897"/>
    </source>
</evidence>
<dbReference type="InterPro" id="IPR023302">
    <property type="entry name" value="Pept_S9A_N"/>
</dbReference>
<organism evidence="9 10">
    <name type="scientific">Duganella margarita</name>
    <dbReference type="NCBI Taxonomy" id="2692170"/>
    <lineage>
        <taxon>Bacteria</taxon>
        <taxon>Pseudomonadati</taxon>
        <taxon>Pseudomonadota</taxon>
        <taxon>Betaproteobacteria</taxon>
        <taxon>Burkholderiales</taxon>
        <taxon>Oxalobacteraceae</taxon>
        <taxon>Telluria group</taxon>
        <taxon>Duganella</taxon>
    </lineage>
</organism>
<keyword evidence="5" id="KW-0720">Serine protease</keyword>
<keyword evidence="4" id="KW-0378">Hydrolase</keyword>
<sequence>MKPVVYGVAFAFAASSAFAADIPPAPVARVAPVTDTYFGETITDRYRWMENDKDPDWLPFLKQQNAHTRAILDTLPKRDELLKRIQQLSGDIAAPARVEKSGTRLFYQQRPAGSNNFKLFVRELGKNSGKDRVLVDPTKLDTKTSHTSLDWWHPSPDGSKLVYGLSKDGSEDSVLYIMDVRTGEILKERIANTEGAEPSWLADSSGFFYNQLTGKVNTPERYLNAQARFHKIGTDAAKDPVLMKRGLDAAVQYEKIQSPYIEVFPHADSALLLLSDVRQEKRIYTAPLKDVLAGKAKWQQVADFADEVTAVDLHGDDLYLLSTKGHPRGRLLKTSAKAPALAGAQEVVPESDLVLQGLARAKDGLYIRAMDGGIGKLQRLGTDGKVTSIALPFDGTLGSIDADADAPGALVILSGWLQPTGIWSVSADGKLADTGITPKPAIDVSAYTTERRFATAKDGTKIPYSLIYKKGLKLDGKNPAFISAYGSYGAAAYTPSFAGRTLALVDQGAVVGYANVRGGGEFGREWHRAGQLENKPNTWRDLIAVCEEIQAKGYTSPAYQTIGGRSAGGITMGRALEERPDLFAAVISGVGWHNPLRYVAEQNGYGEEPEWGAIADPAGFKALKSIDSYQQVVDGTKYPAVLLTTGVTDPRVAPFHPAKMAARLQAATASGKPVLLRVDFDAGHGMGSTRAQQDAEAADTYAFILSQTAGAAAK</sequence>
<dbReference type="PANTHER" id="PTHR42881:SF2">
    <property type="entry name" value="PROLYL ENDOPEPTIDASE"/>
    <property type="match status" value="1"/>
</dbReference>
<dbReference type="RefSeq" id="WP_161050238.1">
    <property type="nucleotide sequence ID" value="NZ_WWCR01000010.1"/>
</dbReference>
<dbReference type="InterPro" id="IPR001375">
    <property type="entry name" value="Peptidase_S9_cat"/>
</dbReference>
<name>A0A7X4KFY0_9BURK</name>
<dbReference type="InterPro" id="IPR002470">
    <property type="entry name" value="Peptidase_S9A"/>
</dbReference>
<proteinExistence type="predicted"/>
<keyword evidence="6" id="KW-0732">Signal</keyword>
<dbReference type="EMBL" id="WWCR01000010">
    <property type="protein sequence ID" value="MYM72891.1"/>
    <property type="molecule type" value="Genomic_DNA"/>
</dbReference>
<comment type="caution">
    <text evidence="9">The sequence shown here is derived from an EMBL/GenBank/DDBJ whole genome shotgun (WGS) entry which is preliminary data.</text>
</comment>
<protein>
    <recommendedName>
        <fullName evidence="2">prolyl oligopeptidase</fullName>
        <ecNumber evidence="2">3.4.21.26</ecNumber>
    </recommendedName>
</protein>
<evidence type="ECO:0000313" key="10">
    <source>
        <dbReference type="Proteomes" id="UP000469734"/>
    </source>
</evidence>
<dbReference type="AlphaFoldDB" id="A0A7X4KFY0"/>
<feature type="domain" description="Peptidase S9A N-terminal" evidence="8">
    <location>
        <begin position="26"/>
        <end position="427"/>
    </location>
</feature>
<evidence type="ECO:0000256" key="6">
    <source>
        <dbReference type="SAM" id="SignalP"/>
    </source>
</evidence>